<organism evidence="12 13">
    <name type="scientific">Caenorhabditis auriculariae</name>
    <dbReference type="NCBI Taxonomy" id="2777116"/>
    <lineage>
        <taxon>Eukaryota</taxon>
        <taxon>Metazoa</taxon>
        <taxon>Ecdysozoa</taxon>
        <taxon>Nematoda</taxon>
        <taxon>Chromadorea</taxon>
        <taxon>Rhabditida</taxon>
        <taxon>Rhabditina</taxon>
        <taxon>Rhabditomorpha</taxon>
        <taxon>Rhabditoidea</taxon>
        <taxon>Rhabditidae</taxon>
        <taxon>Peloderinae</taxon>
        <taxon>Caenorhabditis</taxon>
    </lineage>
</organism>
<dbReference type="PANTHER" id="PTHR24083">
    <property type="entry name" value="NUCLEAR HORMONE RECEPTOR"/>
    <property type="match status" value="1"/>
</dbReference>
<gene>
    <name evidence="12" type="ORF">CAUJ_LOCUS6716</name>
</gene>
<dbReference type="SMART" id="SM00399">
    <property type="entry name" value="ZnF_C4"/>
    <property type="match status" value="1"/>
</dbReference>
<protein>
    <recommendedName>
        <fullName evidence="11">Nuclear receptor domain-containing protein</fullName>
    </recommendedName>
</protein>
<proteinExistence type="inferred from homology"/>
<dbReference type="AlphaFoldDB" id="A0A8S1H5X5"/>
<evidence type="ECO:0000256" key="2">
    <source>
        <dbReference type="ARBA" id="ARBA00022723"/>
    </source>
</evidence>
<keyword evidence="5" id="KW-0805">Transcription regulation</keyword>
<keyword evidence="7" id="KW-0804">Transcription</keyword>
<dbReference type="OrthoDB" id="5771769at2759"/>
<keyword evidence="9" id="KW-0539">Nucleus</keyword>
<dbReference type="Pfam" id="PF00105">
    <property type="entry name" value="zf-C4"/>
    <property type="match status" value="1"/>
</dbReference>
<name>A0A8S1H5X5_9PELO</name>
<evidence type="ECO:0000256" key="1">
    <source>
        <dbReference type="ARBA" id="ARBA00005993"/>
    </source>
</evidence>
<dbReference type="CDD" id="cd07164">
    <property type="entry name" value="NR_DBD_PNR_like_1"/>
    <property type="match status" value="1"/>
</dbReference>
<dbReference type="PROSITE" id="PS51030">
    <property type="entry name" value="NUCLEAR_REC_DBD_2"/>
    <property type="match status" value="1"/>
</dbReference>
<keyword evidence="4" id="KW-0862">Zinc</keyword>
<dbReference type="SUPFAM" id="SSF57716">
    <property type="entry name" value="Glucocorticoid receptor-like (DNA-binding domain)"/>
    <property type="match status" value="1"/>
</dbReference>
<dbReference type="PROSITE" id="PS00031">
    <property type="entry name" value="NUCLEAR_REC_DBD_1"/>
    <property type="match status" value="1"/>
</dbReference>
<evidence type="ECO:0000256" key="7">
    <source>
        <dbReference type="ARBA" id="ARBA00023163"/>
    </source>
</evidence>
<dbReference type="GO" id="GO:0043565">
    <property type="term" value="F:sequence-specific DNA binding"/>
    <property type="evidence" value="ECO:0007669"/>
    <property type="project" value="InterPro"/>
</dbReference>
<evidence type="ECO:0000256" key="8">
    <source>
        <dbReference type="ARBA" id="ARBA00023170"/>
    </source>
</evidence>
<dbReference type="Gene3D" id="1.10.565.10">
    <property type="entry name" value="Retinoid X Receptor"/>
    <property type="match status" value="1"/>
</dbReference>
<keyword evidence="8" id="KW-0675">Receptor</keyword>
<evidence type="ECO:0000259" key="11">
    <source>
        <dbReference type="PROSITE" id="PS51030"/>
    </source>
</evidence>
<dbReference type="Gene3D" id="3.30.50.10">
    <property type="entry name" value="Erythroid Transcription Factor GATA-1, subunit A"/>
    <property type="match status" value="1"/>
</dbReference>
<dbReference type="GO" id="GO:0008270">
    <property type="term" value="F:zinc ion binding"/>
    <property type="evidence" value="ECO:0007669"/>
    <property type="project" value="UniProtKB-KW"/>
</dbReference>
<dbReference type="Proteomes" id="UP000835052">
    <property type="component" value="Unassembled WGS sequence"/>
</dbReference>
<keyword evidence="13" id="KW-1185">Reference proteome</keyword>
<accession>A0A8S1H5X5</accession>
<dbReference type="PRINTS" id="PR00047">
    <property type="entry name" value="STROIDFINGER"/>
</dbReference>
<evidence type="ECO:0000313" key="13">
    <source>
        <dbReference type="Proteomes" id="UP000835052"/>
    </source>
</evidence>
<keyword evidence="2" id="KW-0479">Metal-binding</keyword>
<dbReference type="InterPro" id="IPR050274">
    <property type="entry name" value="Nuclear_hormone_rcpt_NR2"/>
</dbReference>
<dbReference type="SUPFAM" id="SSF48508">
    <property type="entry name" value="Nuclear receptor ligand-binding domain"/>
    <property type="match status" value="1"/>
</dbReference>
<keyword evidence="6" id="KW-0238">DNA-binding</keyword>
<reference evidence="12" key="1">
    <citation type="submission" date="2020-10" db="EMBL/GenBank/DDBJ databases">
        <authorList>
            <person name="Kikuchi T."/>
        </authorList>
    </citation>
    <scope>NUCLEOTIDE SEQUENCE</scope>
    <source>
        <strain evidence="12">NKZ352</strain>
    </source>
</reference>
<comment type="caution">
    <text evidence="12">The sequence shown here is derived from an EMBL/GenBank/DDBJ whole genome shotgun (WGS) entry which is preliminary data.</text>
</comment>
<keyword evidence="3" id="KW-0863">Zinc-finger</keyword>
<dbReference type="InterPro" id="IPR001628">
    <property type="entry name" value="Znf_hrmn_rcpt"/>
</dbReference>
<evidence type="ECO:0000256" key="3">
    <source>
        <dbReference type="ARBA" id="ARBA00022771"/>
    </source>
</evidence>
<feature type="region of interest" description="Disordered" evidence="10">
    <location>
        <begin position="104"/>
        <end position="132"/>
    </location>
</feature>
<dbReference type="FunFam" id="3.30.50.10:FF:000058">
    <property type="entry name" value="Nuclear Hormone Receptor family"/>
    <property type="match status" value="1"/>
</dbReference>
<sequence>MSRGGSHVRRAVATSSRPIVELRVMLRPEVPCLVCGDRASGRHYGVLSCDGCRGFFKRSIRRSLKYTCKEGGHCIVDVVRRNQCQACRFRKCLAVSMNRHAVQHERVTTENTPPDEPKMASSSASSTEPRDYSISKQFPNIHRKNEQGSFSISRLVASGQGPTPLLSSLLRWWSAMPPANAMPVADRRILFGNAWHSIFLFHVICQQELSLINDATNERLKLIAKSIRSLVLNLIEQWAITAVLIYKPEDGRLESKQEVRQTQWGAAQMLADCQAARITCEGSLRGAQLILVPTAIVQVSAEEVRSTFFNDKSIQEMEALCRSCVH</sequence>
<feature type="domain" description="Nuclear receptor" evidence="11">
    <location>
        <begin position="29"/>
        <end position="104"/>
    </location>
</feature>
<evidence type="ECO:0000256" key="9">
    <source>
        <dbReference type="ARBA" id="ARBA00023242"/>
    </source>
</evidence>
<dbReference type="InterPro" id="IPR013088">
    <property type="entry name" value="Znf_NHR/GATA"/>
</dbReference>
<evidence type="ECO:0000256" key="10">
    <source>
        <dbReference type="SAM" id="MobiDB-lite"/>
    </source>
</evidence>
<comment type="similarity">
    <text evidence="1">Belongs to the nuclear hormone receptor family.</text>
</comment>
<evidence type="ECO:0000256" key="4">
    <source>
        <dbReference type="ARBA" id="ARBA00022833"/>
    </source>
</evidence>
<evidence type="ECO:0000313" key="12">
    <source>
        <dbReference type="EMBL" id="CAD6190797.1"/>
    </source>
</evidence>
<dbReference type="GO" id="GO:0003700">
    <property type="term" value="F:DNA-binding transcription factor activity"/>
    <property type="evidence" value="ECO:0007669"/>
    <property type="project" value="InterPro"/>
</dbReference>
<dbReference type="EMBL" id="CAJGYM010000017">
    <property type="protein sequence ID" value="CAD6190797.1"/>
    <property type="molecule type" value="Genomic_DNA"/>
</dbReference>
<dbReference type="InterPro" id="IPR035500">
    <property type="entry name" value="NHR-like_dom_sf"/>
</dbReference>
<evidence type="ECO:0000256" key="5">
    <source>
        <dbReference type="ARBA" id="ARBA00023015"/>
    </source>
</evidence>
<evidence type="ECO:0000256" key="6">
    <source>
        <dbReference type="ARBA" id="ARBA00023125"/>
    </source>
</evidence>